<dbReference type="Pfam" id="PF14341">
    <property type="entry name" value="PilX_N"/>
    <property type="match status" value="1"/>
</dbReference>
<evidence type="ECO:0000313" key="2">
    <source>
        <dbReference type="EMBL" id="MDY0745843.1"/>
    </source>
</evidence>
<gene>
    <name evidence="2" type="ORF">SNE35_15085</name>
</gene>
<dbReference type="RefSeq" id="WP_320423735.1">
    <property type="nucleotide sequence ID" value="NZ_JAXCLA010000004.1"/>
</dbReference>
<evidence type="ECO:0000313" key="3">
    <source>
        <dbReference type="Proteomes" id="UP001285263"/>
    </source>
</evidence>
<reference evidence="2 3" key="1">
    <citation type="submission" date="2023-11" db="EMBL/GenBank/DDBJ databases">
        <title>Paucibacter sp. nov., isolated from fresh soil in Korea.</title>
        <authorList>
            <person name="Le N.T.T."/>
        </authorList>
    </citation>
    <scope>NUCLEOTIDE SEQUENCE [LARGE SCALE GENOMIC DNA]</scope>
    <source>
        <strain evidence="2 3">R3-3</strain>
    </source>
</reference>
<sequence length="448" mass="45708">MRPPFMSLPHRQRGAATLVVVMILFFIMAMMAAYANRGLIFEQRIASNYYRSGVAVEAADAGLEWTLAMLNGVNVGNDCKAATGVATNTFRQRYLGTDNQGLFKPVASSSYEKPFAACVRRAGRGLGWDCNCPTAAPWAPTVPAAVPTNQLQPSFQVGLYGGPTATPAASNLVWIVSVGCSGSNPSTCTVKSLPNLEAATQQQLASSYATVKAALVSALKSPPTTPLTVLQNVNDGGAGLGLHNADPAGSGLLLLAGGAATTLDDGRLESLPGTPGQKALITNDAALTAAGATPEGMFARFFGMTPAQYQQQPAIRDAGCASGCDATALAAVVATGAQMVWVDGDLSLSGNGSLGTASLPVVIVVNGNVTISGTTTINGVLYAKGDINVSTGSSQAIVNGAVIGGGNLTITGGRLDINYQSTIINAISNGVGSFVRVPGSWYEGEAKS</sequence>
<evidence type="ECO:0000259" key="1">
    <source>
        <dbReference type="Pfam" id="PF14341"/>
    </source>
</evidence>
<organism evidence="2 3">
    <name type="scientific">Roseateles agri</name>
    <dbReference type="NCBI Taxonomy" id="3098619"/>
    <lineage>
        <taxon>Bacteria</taxon>
        <taxon>Pseudomonadati</taxon>
        <taxon>Pseudomonadota</taxon>
        <taxon>Betaproteobacteria</taxon>
        <taxon>Burkholderiales</taxon>
        <taxon>Sphaerotilaceae</taxon>
        <taxon>Roseateles</taxon>
    </lineage>
</organism>
<protein>
    <submittedName>
        <fullName evidence="2">PilX N-terminal domain-containing pilus assembly protein</fullName>
    </submittedName>
</protein>
<name>A0ABU5DHR1_9BURK</name>
<accession>A0ABU5DHR1</accession>
<dbReference type="InterPro" id="IPR025746">
    <property type="entry name" value="PilX_N_dom"/>
</dbReference>
<keyword evidence="3" id="KW-1185">Reference proteome</keyword>
<proteinExistence type="predicted"/>
<dbReference type="EMBL" id="JAXCLA010000004">
    <property type="protein sequence ID" value="MDY0745843.1"/>
    <property type="molecule type" value="Genomic_DNA"/>
</dbReference>
<dbReference type="Proteomes" id="UP001285263">
    <property type="component" value="Unassembled WGS sequence"/>
</dbReference>
<comment type="caution">
    <text evidence="2">The sequence shown here is derived from an EMBL/GenBank/DDBJ whole genome shotgun (WGS) entry which is preliminary data.</text>
</comment>
<feature type="domain" description="Type 4 fimbrial biogenesis protein PilX N-terminal" evidence="1">
    <location>
        <begin position="13"/>
        <end position="64"/>
    </location>
</feature>